<name>A0ABQ2SH69_9DEIO</name>
<organism evidence="1 2">
    <name type="scientific">Deinococcus knuensis</name>
    <dbReference type="NCBI Taxonomy" id="1837380"/>
    <lineage>
        <taxon>Bacteria</taxon>
        <taxon>Thermotogati</taxon>
        <taxon>Deinococcota</taxon>
        <taxon>Deinococci</taxon>
        <taxon>Deinococcales</taxon>
        <taxon>Deinococcaceae</taxon>
        <taxon>Deinococcus</taxon>
    </lineage>
</organism>
<comment type="caution">
    <text evidence="1">The sequence shown here is derived from an EMBL/GenBank/DDBJ whole genome shotgun (WGS) entry which is preliminary data.</text>
</comment>
<keyword evidence="2" id="KW-1185">Reference proteome</keyword>
<protein>
    <submittedName>
        <fullName evidence="1">Uncharacterized protein</fullName>
    </submittedName>
</protein>
<dbReference type="Proteomes" id="UP000620633">
    <property type="component" value="Unassembled WGS sequence"/>
</dbReference>
<accession>A0ABQ2SH69</accession>
<evidence type="ECO:0000313" key="1">
    <source>
        <dbReference type="EMBL" id="GGS28421.1"/>
    </source>
</evidence>
<proteinExistence type="predicted"/>
<dbReference type="EMBL" id="BMQO01000008">
    <property type="protein sequence ID" value="GGS28421.1"/>
    <property type="molecule type" value="Genomic_DNA"/>
</dbReference>
<sequence>MPVVKHFRIFCDGPRELMKQEAFQANHAVSEATCVLIDQRENGLLGGMFGKDGGTPATGQKNEALIWTTLQWEKGRLQIILAEQENDNIIRLYSCIQGLVDSQMLTPV</sequence>
<gene>
    <name evidence="1" type="ORF">GCM10008961_20050</name>
</gene>
<evidence type="ECO:0000313" key="2">
    <source>
        <dbReference type="Proteomes" id="UP000620633"/>
    </source>
</evidence>
<reference evidence="2" key="1">
    <citation type="journal article" date="2019" name="Int. J. Syst. Evol. Microbiol.">
        <title>The Global Catalogue of Microorganisms (GCM) 10K type strain sequencing project: providing services to taxonomists for standard genome sequencing and annotation.</title>
        <authorList>
            <consortium name="The Broad Institute Genomics Platform"/>
            <consortium name="The Broad Institute Genome Sequencing Center for Infectious Disease"/>
            <person name="Wu L."/>
            <person name="Ma J."/>
        </authorList>
    </citation>
    <scope>NUCLEOTIDE SEQUENCE [LARGE SCALE GENOMIC DNA]</scope>
    <source>
        <strain evidence="2">JCM 31406</strain>
    </source>
</reference>